<dbReference type="EMBL" id="CM000786">
    <property type="protein sequence ID" value="AQK41633.1"/>
    <property type="molecule type" value="Genomic_DNA"/>
</dbReference>
<protein>
    <submittedName>
        <fullName evidence="1">Uncharacterized protein</fullName>
    </submittedName>
</protein>
<organism evidence="1">
    <name type="scientific">Zea mays</name>
    <name type="common">Maize</name>
    <dbReference type="NCBI Taxonomy" id="4577"/>
    <lineage>
        <taxon>Eukaryota</taxon>
        <taxon>Viridiplantae</taxon>
        <taxon>Streptophyta</taxon>
        <taxon>Embryophyta</taxon>
        <taxon>Tracheophyta</taxon>
        <taxon>Spermatophyta</taxon>
        <taxon>Magnoliopsida</taxon>
        <taxon>Liliopsida</taxon>
        <taxon>Poales</taxon>
        <taxon>Poaceae</taxon>
        <taxon>PACMAD clade</taxon>
        <taxon>Panicoideae</taxon>
        <taxon>Andropogonodae</taxon>
        <taxon>Andropogoneae</taxon>
        <taxon>Tripsacinae</taxon>
        <taxon>Zea</taxon>
    </lineage>
</organism>
<dbReference type="AlphaFoldDB" id="A0A1D6J0P3"/>
<dbReference type="ExpressionAtlas" id="A0A1D6J0P3">
    <property type="expression patterns" value="baseline and differential"/>
</dbReference>
<accession>A0A1D6J0P3</accession>
<dbReference type="STRING" id="4577.A0A1D6J0P3"/>
<dbReference type="InParanoid" id="A0A1D6J0P3"/>
<gene>
    <name evidence="1" type="ORF">ZEAMMB73_Zm00001d024623</name>
</gene>
<proteinExistence type="predicted"/>
<name>A0A1D6J0P3_MAIZE</name>
<reference evidence="1" key="1">
    <citation type="submission" date="2015-12" db="EMBL/GenBank/DDBJ databases">
        <title>Update maize B73 reference genome by single molecule sequencing technologies.</title>
        <authorList>
            <consortium name="Maize Genome Sequencing Project"/>
            <person name="Ware D."/>
        </authorList>
    </citation>
    <scope>NUCLEOTIDE SEQUENCE</scope>
    <source>
        <tissue evidence="1">Seedling</tissue>
    </source>
</reference>
<sequence>MPSAFFAWRSQHGTSLVGILFSVLGFLGVGREVARRDFRPTSLGHREACVPWDRLTWSSARFALSYLAPTPGSSRACRRTRCSAGRCGQILTRLCKDKHSVWFNAHVEVERLSLHDYHAVPAKEGLAVEWYASQ</sequence>
<evidence type="ECO:0000313" key="1">
    <source>
        <dbReference type="EMBL" id="AQK41633.1"/>
    </source>
</evidence>